<dbReference type="Pfam" id="PF20150">
    <property type="entry name" value="2EXR"/>
    <property type="match status" value="1"/>
</dbReference>
<keyword evidence="3" id="KW-1185">Reference proteome</keyword>
<sequence>MATPSRPLKRLCLRGSPSAGGEGAKTTVATEAVSRPLDLLSYVEATTETSQGTESRNADYNPNRLRFMDLPPEIRNMIYHHICPMNNLVRLDMHEQTPLSLTSFSRRTPSSRRTKVVWKRFDWRCQRIGPNLLHLTNKQMSSEFTAVQYHNTVFVFWSTSEAATWLENIGERNRRRLRRIHIRPERISGSGAGPHGFFDRRARPYDNAMADLISESYLLEELQTGYVYRVRRGNDEDPELEGHDVSMAIARTVFSDFKPLFLARLRSQTLHEVSQLPARLSMMDVQSENPFVSLQAVQERLKVLLRQHLDQPRRIPFRWGEQQSR</sequence>
<gene>
    <name evidence="2" type="ORF">Cob_v010917</name>
</gene>
<dbReference type="HOGENOM" id="CLU_860550_0_0_1"/>
<dbReference type="AlphaFoldDB" id="N4VA22"/>
<organism evidence="2 3">
    <name type="scientific">Colletotrichum orbiculare (strain 104-T / ATCC 96160 / CBS 514.97 / LARS 414 / MAFF 240422)</name>
    <name type="common">Cucumber anthracnose fungus</name>
    <name type="synonym">Colletotrichum lagenarium</name>
    <dbReference type="NCBI Taxonomy" id="1213857"/>
    <lineage>
        <taxon>Eukaryota</taxon>
        <taxon>Fungi</taxon>
        <taxon>Dikarya</taxon>
        <taxon>Ascomycota</taxon>
        <taxon>Pezizomycotina</taxon>
        <taxon>Sordariomycetes</taxon>
        <taxon>Hypocreomycetidae</taxon>
        <taxon>Glomerellales</taxon>
        <taxon>Glomerellaceae</taxon>
        <taxon>Colletotrichum</taxon>
        <taxon>Colletotrichum orbiculare species complex</taxon>
    </lineage>
</organism>
<dbReference type="InterPro" id="IPR045518">
    <property type="entry name" value="2EXR"/>
</dbReference>
<dbReference type="Proteomes" id="UP000014480">
    <property type="component" value="Unassembled WGS sequence"/>
</dbReference>
<comment type="caution">
    <text evidence="2">The sequence shown here is derived from an EMBL/GenBank/DDBJ whole genome shotgun (WGS) entry which is preliminary data.</text>
</comment>
<evidence type="ECO:0000313" key="2">
    <source>
        <dbReference type="EMBL" id="TDZ16218.1"/>
    </source>
</evidence>
<dbReference type="InterPro" id="IPR038883">
    <property type="entry name" value="AN11006-like"/>
</dbReference>
<dbReference type="PANTHER" id="PTHR42085">
    <property type="entry name" value="F-BOX DOMAIN-CONTAINING PROTEIN"/>
    <property type="match status" value="1"/>
</dbReference>
<dbReference type="EMBL" id="AMCV02000036">
    <property type="protein sequence ID" value="TDZ16218.1"/>
    <property type="molecule type" value="Genomic_DNA"/>
</dbReference>
<accession>N4VA22</accession>
<evidence type="ECO:0000259" key="1">
    <source>
        <dbReference type="Pfam" id="PF20150"/>
    </source>
</evidence>
<dbReference type="PANTHER" id="PTHR42085:SF1">
    <property type="entry name" value="F-BOX DOMAIN-CONTAINING PROTEIN"/>
    <property type="match status" value="1"/>
</dbReference>
<evidence type="ECO:0000313" key="3">
    <source>
        <dbReference type="Proteomes" id="UP000014480"/>
    </source>
</evidence>
<proteinExistence type="predicted"/>
<name>N4VA22_COLOR</name>
<protein>
    <recommendedName>
        <fullName evidence="1">2EXR domain-containing protein</fullName>
    </recommendedName>
</protein>
<feature type="domain" description="2EXR" evidence="1">
    <location>
        <begin position="66"/>
        <end position="146"/>
    </location>
</feature>
<reference evidence="3" key="1">
    <citation type="journal article" date="2013" name="New Phytol.">
        <title>Comparative genomic and transcriptomic analyses reveal the hemibiotrophic stage shift of Colletotrichum fungi.</title>
        <authorList>
            <person name="Gan P."/>
            <person name="Ikeda K."/>
            <person name="Irieda H."/>
            <person name="Narusaka M."/>
            <person name="O'Connell R.J."/>
            <person name="Narusaka Y."/>
            <person name="Takano Y."/>
            <person name="Kubo Y."/>
            <person name="Shirasu K."/>
        </authorList>
    </citation>
    <scope>NUCLEOTIDE SEQUENCE [LARGE SCALE GENOMIC DNA]</scope>
    <source>
        <strain evidence="3">104-T / ATCC 96160 / CBS 514.97 / LARS 414 / MAFF 240422</strain>
    </source>
</reference>
<reference evidence="3" key="2">
    <citation type="journal article" date="2019" name="Mol. Plant Microbe Interact.">
        <title>Genome sequence resources for four phytopathogenic fungi from the Colletotrichum orbiculare species complex.</title>
        <authorList>
            <person name="Gan P."/>
            <person name="Tsushima A."/>
            <person name="Narusaka M."/>
            <person name="Narusaka Y."/>
            <person name="Takano Y."/>
            <person name="Kubo Y."/>
            <person name="Shirasu K."/>
        </authorList>
    </citation>
    <scope>GENOME REANNOTATION</scope>
    <source>
        <strain evidence="3">104-T / ATCC 96160 / CBS 514.97 / LARS 414 / MAFF 240422</strain>
    </source>
</reference>